<dbReference type="EMBL" id="NMUH01000662">
    <property type="protein sequence ID" value="MQL82923.1"/>
    <property type="molecule type" value="Genomic_DNA"/>
</dbReference>
<keyword evidence="2" id="KW-1185">Reference proteome</keyword>
<gene>
    <name evidence="1" type="ORF">Taro_015399</name>
</gene>
<name>A0A843UPS4_COLES</name>
<accession>A0A843UPS4</accession>
<comment type="caution">
    <text evidence="1">The sequence shown here is derived from an EMBL/GenBank/DDBJ whole genome shotgun (WGS) entry which is preliminary data.</text>
</comment>
<evidence type="ECO:0000313" key="1">
    <source>
        <dbReference type="EMBL" id="MQL82923.1"/>
    </source>
</evidence>
<proteinExistence type="predicted"/>
<protein>
    <submittedName>
        <fullName evidence="1">Uncharacterized protein</fullName>
    </submittedName>
</protein>
<organism evidence="1 2">
    <name type="scientific">Colocasia esculenta</name>
    <name type="common">Wild taro</name>
    <name type="synonym">Arum esculentum</name>
    <dbReference type="NCBI Taxonomy" id="4460"/>
    <lineage>
        <taxon>Eukaryota</taxon>
        <taxon>Viridiplantae</taxon>
        <taxon>Streptophyta</taxon>
        <taxon>Embryophyta</taxon>
        <taxon>Tracheophyta</taxon>
        <taxon>Spermatophyta</taxon>
        <taxon>Magnoliopsida</taxon>
        <taxon>Liliopsida</taxon>
        <taxon>Araceae</taxon>
        <taxon>Aroideae</taxon>
        <taxon>Colocasieae</taxon>
        <taxon>Colocasia</taxon>
    </lineage>
</organism>
<evidence type="ECO:0000313" key="2">
    <source>
        <dbReference type="Proteomes" id="UP000652761"/>
    </source>
</evidence>
<reference evidence="1" key="1">
    <citation type="submission" date="2017-07" db="EMBL/GenBank/DDBJ databases">
        <title>Taro Niue Genome Assembly and Annotation.</title>
        <authorList>
            <person name="Atibalentja N."/>
            <person name="Keating K."/>
            <person name="Fields C.J."/>
        </authorList>
    </citation>
    <scope>NUCLEOTIDE SEQUENCE</scope>
    <source>
        <strain evidence="1">Niue_2</strain>
        <tissue evidence="1">Leaf</tissue>
    </source>
</reference>
<sequence>MVDLEISGPAPKFLSESAVAGCRCNRIRTPLPSNGHNFSLVATPSITRIDGRAHIRNRPVIAIRSRVQLDVRSPPQVVDMGARTSSILSPPPVYSHPFSERIGHNFSHGHRNRLCDHNSESALRDGRQGTGFTEFHYGAKILPGVCVLVHRLPYPPVGLRIFIRLGVGTAREAPIQNRHFDPVDPNSESALRGDRCPLIASSDKTSFQGRKTFVSHSEIVILADDLPYSKVFWQLRLPRLRESLAEPTHGAAQSQRSEVVFNSARDLLPRSWIWVPEHRRNSHPLRFIPTPSAKELGITFRTGIGIAYVTTIWNRHSETVDSALVSQNSILGPKFPPGACVLVHRLPYNPVGRGYLFARGSEPPARPQFGISTSTRSVNGRIRRFPVRRPNSSPGARSQAADAIAYEHRFAQTGITFRSVIGITYKTPIRNRHSEALDAPLLPQAIRRRFGVEIPSFCTPKLRF</sequence>
<dbReference type="Proteomes" id="UP000652761">
    <property type="component" value="Unassembled WGS sequence"/>
</dbReference>
<dbReference type="AlphaFoldDB" id="A0A843UPS4"/>